<dbReference type="OrthoDB" id="3790708at2"/>
<evidence type="ECO:0000313" key="3">
    <source>
        <dbReference type="EMBL" id="SDB95148.1"/>
    </source>
</evidence>
<dbReference type="AlphaFoldDB" id="A0A1G6HLZ8"/>
<evidence type="ECO:0008006" key="5">
    <source>
        <dbReference type="Google" id="ProtNLM"/>
    </source>
</evidence>
<accession>A0A1G6HLZ8</accession>
<protein>
    <recommendedName>
        <fullName evidence="5">Secreted protein</fullName>
    </recommendedName>
</protein>
<keyword evidence="2" id="KW-0732">Signal</keyword>
<feature type="region of interest" description="Disordered" evidence="1">
    <location>
        <begin position="51"/>
        <end position="71"/>
    </location>
</feature>
<feature type="signal peptide" evidence="2">
    <location>
        <begin position="1"/>
        <end position="26"/>
    </location>
</feature>
<evidence type="ECO:0000256" key="1">
    <source>
        <dbReference type="SAM" id="MobiDB-lite"/>
    </source>
</evidence>
<dbReference type="EMBL" id="FMYF01000011">
    <property type="protein sequence ID" value="SDB95148.1"/>
    <property type="molecule type" value="Genomic_DNA"/>
</dbReference>
<keyword evidence="4" id="KW-1185">Reference proteome</keyword>
<organism evidence="3 4">
    <name type="scientific">Raineyella antarctica</name>
    <dbReference type="NCBI Taxonomy" id="1577474"/>
    <lineage>
        <taxon>Bacteria</taxon>
        <taxon>Bacillati</taxon>
        <taxon>Actinomycetota</taxon>
        <taxon>Actinomycetes</taxon>
        <taxon>Propionibacteriales</taxon>
        <taxon>Propionibacteriaceae</taxon>
        <taxon>Raineyella</taxon>
    </lineage>
</organism>
<sequence>MRKIFSFAAGVALAGSGLLAAVPAQAADSNADFGQHVQMCAQMMGIDGVHNPGMHQGKSGWEDHTDMCPMS</sequence>
<gene>
    <name evidence="3" type="ORF">GA0111570_11172</name>
</gene>
<name>A0A1G6HLZ8_9ACTN</name>
<feature type="chain" id="PRO_5011466121" description="Secreted protein" evidence="2">
    <location>
        <begin position="27"/>
        <end position="71"/>
    </location>
</feature>
<evidence type="ECO:0000313" key="4">
    <source>
        <dbReference type="Proteomes" id="UP000199086"/>
    </source>
</evidence>
<proteinExistence type="predicted"/>
<dbReference type="Proteomes" id="UP000199086">
    <property type="component" value="Unassembled WGS sequence"/>
</dbReference>
<dbReference type="RefSeq" id="WP_092612745.1">
    <property type="nucleotide sequence ID" value="NZ_FMYF01000011.1"/>
</dbReference>
<evidence type="ECO:0000256" key="2">
    <source>
        <dbReference type="SAM" id="SignalP"/>
    </source>
</evidence>
<reference evidence="3 4" key="1">
    <citation type="submission" date="2016-06" db="EMBL/GenBank/DDBJ databases">
        <authorList>
            <person name="Olsen C.W."/>
            <person name="Carey S."/>
            <person name="Hinshaw L."/>
            <person name="Karasin A.I."/>
        </authorList>
    </citation>
    <scope>NUCLEOTIDE SEQUENCE [LARGE SCALE GENOMIC DNA]</scope>
    <source>
        <strain evidence="3 4">LZ-22</strain>
    </source>
</reference>
<feature type="compositionally biased region" description="Basic and acidic residues" evidence="1">
    <location>
        <begin position="60"/>
        <end position="71"/>
    </location>
</feature>